<gene>
    <name evidence="2" type="ordered locus">Thivi_0683</name>
</gene>
<dbReference type="KEGG" id="tvi:Thivi_0683"/>
<feature type="domain" description="PDZ" evidence="1">
    <location>
        <begin position="501"/>
        <end position="571"/>
    </location>
</feature>
<dbReference type="HOGENOM" id="CLU_022755_0_1_6"/>
<dbReference type="PIRSF" id="PIRSF016493">
    <property type="entry name" value="Glycyl_aminpptds"/>
    <property type="match status" value="1"/>
</dbReference>
<protein>
    <submittedName>
        <fullName evidence="2">Putative protease with the C-terminal PDZ domain</fullName>
    </submittedName>
</protein>
<dbReference type="EMBL" id="CP003154">
    <property type="protein sequence ID" value="AFL72737.1"/>
    <property type="molecule type" value="Genomic_DNA"/>
</dbReference>
<dbReference type="AlphaFoldDB" id="I3Y6W9"/>
<proteinExistence type="predicted"/>
<evidence type="ECO:0000259" key="1">
    <source>
        <dbReference type="SMART" id="SM00228"/>
    </source>
</evidence>
<dbReference type="GO" id="GO:0008233">
    <property type="term" value="F:peptidase activity"/>
    <property type="evidence" value="ECO:0007669"/>
    <property type="project" value="UniProtKB-KW"/>
</dbReference>
<dbReference type="InterPro" id="IPR001478">
    <property type="entry name" value="PDZ"/>
</dbReference>
<dbReference type="InterPro" id="IPR036034">
    <property type="entry name" value="PDZ_sf"/>
</dbReference>
<dbReference type="Proteomes" id="UP000006062">
    <property type="component" value="Chromosome"/>
</dbReference>
<dbReference type="InterPro" id="IPR027268">
    <property type="entry name" value="Peptidase_M4/M1_CTD_sf"/>
</dbReference>
<keyword evidence="3" id="KW-1185">Reference proteome</keyword>
<dbReference type="GO" id="GO:0006508">
    <property type="term" value="P:proteolysis"/>
    <property type="evidence" value="ECO:0007669"/>
    <property type="project" value="UniProtKB-KW"/>
</dbReference>
<dbReference type="SMART" id="SM00228">
    <property type="entry name" value="PDZ"/>
    <property type="match status" value="1"/>
</dbReference>
<dbReference type="Gene3D" id="2.60.40.3650">
    <property type="match status" value="1"/>
</dbReference>
<organism evidence="2 3">
    <name type="scientific">Thiocystis violascens (strain ATCC 17096 / DSM 198 / 6111)</name>
    <name type="common">Chromatium violascens</name>
    <dbReference type="NCBI Taxonomy" id="765911"/>
    <lineage>
        <taxon>Bacteria</taxon>
        <taxon>Pseudomonadati</taxon>
        <taxon>Pseudomonadota</taxon>
        <taxon>Gammaproteobacteria</taxon>
        <taxon>Chromatiales</taxon>
        <taxon>Chromatiaceae</taxon>
        <taxon>Thiocystis</taxon>
    </lineage>
</organism>
<evidence type="ECO:0000313" key="2">
    <source>
        <dbReference type="EMBL" id="AFL72737.1"/>
    </source>
</evidence>
<name>I3Y6W9_THIV6</name>
<reference evidence="2 3" key="1">
    <citation type="submission" date="2012-06" db="EMBL/GenBank/DDBJ databases">
        <title>Complete sequence of Thiocystis violascens DSM 198.</title>
        <authorList>
            <consortium name="US DOE Joint Genome Institute"/>
            <person name="Lucas S."/>
            <person name="Han J."/>
            <person name="Lapidus A."/>
            <person name="Cheng J.-F."/>
            <person name="Goodwin L."/>
            <person name="Pitluck S."/>
            <person name="Peters L."/>
            <person name="Ovchinnikova G."/>
            <person name="Teshima H."/>
            <person name="Detter J.C."/>
            <person name="Han C."/>
            <person name="Tapia R."/>
            <person name="Land M."/>
            <person name="Hauser L."/>
            <person name="Kyrpides N."/>
            <person name="Ivanova N."/>
            <person name="Pagani I."/>
            <person name="Vogl K."/>
            <person name="Liu Z."/>
            <person name="Frigaard N.-U."/>
            <person name="Bryant D."/>
            <person name="Woyke T."/>
        </authorList>
    </citation>
    <scope>NUCLEOTIDE SEQUENCE [LARGE SCALE GENOMIC DNA]</scope>
    <source>
        <strain evidence="3">ATCC 17096 / DSM 198 / 6111</strain>
    </source>
</reference>
<evidence type="ECO:0000313" key="3">
    <source>
        <dbReference type="Proteomes" id="UP000006062"/>
    </source>
</evidence>
<dbReference type="InterPro" id="IPR040756">
    <property type="entry name" value="Peptidase_M61_N"/>
</dbReference>
<sequence>MFDSLPRSFDLTYRIRPDAPRAHLFRVEILIARPPDGRLTLSMPAWIPGSYLIRDFARNLLGVTARTADGQPLALEKLDKQTWFCEDVTGAVTVAYQVFAWELSVRAAHLDTTHAYFNGASLLLRVHGLEDRPCRVELAPPDDADCRDWRVATSLCPLDATPPGFGVYRADDYADLIDHPVEMGCFRQLSFTVGEVPHRIAISGHGQFDESRLLRDLTRICAQQSAPFGELPIDRYLFLLTVVGDGYGGLEHRFSTSLLCPRDDLPRQGEDQPSEGYQRLLGLCSHEYFHLWQVKRIRPQAFVDGVLDREVHTRQLWAFEGITSYYDELTLARSGCIDHKTYLGLLAATVTRVMRNPGRRVQTLAEASFDAWTKFYKPDENAPNALVSYYAKGALVALALDLTIRHGTDGVHSLDEVMRELWRRHGRTGIGVPERGVEDVASAVSGLDLDGFFAQALDSTEDIDLAALLATVGVGMRLRPSRGAKDTGGCVEGFDPIDPAPTLDVRLRPNGAEATIQHVISGGAGERAGLAPGDLLIAVDGLRATADNLDRLVARAAGQPGGVPLHLFRRDELMTLTADPQPASADTCELTLLDPVSDRVAQARAAWLASLA</sequence>
<dbReference type="SUPFAM" id="SSF50156">
    <property type="entry name" value="PDZ domain-like"/>
    <property type="match status" value="1"/>
</dbReference>
<dbReference type="Gene3D" id="2.30.42.10">
    <property type="match status" value="1"/>
</dbReference>
<keyword evidence="2" id="KW-0645">Protease</keyword>
<keyword evidence="2" id="KW-0378">Hydrolase</keyword>
<dbReference type="STRING" id="765911.Thivi_0683"/>
<dbReference type="eggNOG" id="COG3975">
    <property type="taxonomic scope" value="Bacteria"/>
</dbReference>
<accession>I3Y6W9</accession>
<dbReference type="Pfam" id="PF17899">
    <property type="entry name" value="Peptidase_M61_N"/>
    <property type="match status" value="1"/>
</dbReference>
<dbReference type="InterPro" id="IPR007963">
    <property type="entry name" value="Peptidase_M61_catalytic"/>
</dbReference>
<dbReference type="Gene3D" id="1.10.390.10">
    <property type="entry name" value="Neutral Protease Domain 2"/>
    <property type="match status" value="1"/>
</dbReference>
<dbReference type="OrthoDB" id="9778516at2"/>
<dbReference type="RefSeq" id="WP_014777232.1">
    <property type="nucleotide sequence ID" value="NC_018012.1"/>
</dbReference>
<dbReference type="SUPFAM" id="SSF55486">
    <property type="entry name" value="Metalloproteases ('zincins'), catalytic domain"/>
    <property type="match status" value="1"/>
</dbReference>
<dbReference type="InterPro" id="IPR024191">
    <property type="entry name" value="Peptidase_M61"/>
</dbReference>
<dbReference type="Pfam" id="PF05299">
    <property type="entry name" value="Peptidase_M61"/>
    <property type="match status" value="1"/>
</dbReference>